<evidence type="ECO:0000313" key="2">
    <source>
        <dbReference type="EMBL" id="QGZ96872.1"/>
    </source>
</evidence>
<reference evidence="3" key="1">
    <citation type="submission" date="2019-12" db="EMBL/GenBank/DDBJ databases">
        <title>Complete genome of Terracaulis silvestris 0127_4.</title>
        <authorList>
            <person name="Vieira S."/>
            <person name="Riedel T."/>
            <person name="Sproer C."/>
            <person name="Pascual J."/>
            <person name="Boedeker C."/>
            <person name="Overmann J."/>
        </authorList>
    </citation>
    <scope>NUCLEOTIDE SEQUENCE [LARGE SCALE GENOMIC DNA]</scope>
    <source>
        <strain evidence="3">0127_4</strain>
    </source>
</reference>
<protein>
    <recommendedName>
        <fullName evidence="1">KTSC domain-containing protein</fullName>
    </recommendedName>
</protein>
<dbReference type="RefSeq" id="WP_158767634.1">
    <property type="nucleotide sequence ID" value="NZ_CP047045.1"/>
</dbReference>
<evidence type="ECO:0000259" key="1">
    <source>
        <dbReference type="Pfam" id="PF13619"/>
    </source>
</evidence>
<feature type="domain" description="KTSC" evidence="1">
    <location>
        <begin position="4"/>
        <end position="60"/>
    </location>
</feature>
<evidence type="ECO:0000313" key="3">
    <source>
        <dbReference type="Proteomes" id="UP000431269"/>
    </source>
</evidence>
<gene>
    <name evidence="2" type="ORF">DSM104635_03737</name>
</gene>
<dbReference type="InterPro" id="IPR025309">
    <property type="entry name" value="KTSC_dom"/>
</dbReference>
<sequence>MPRSSLIQRAIYDGAKRTLAVTFTTGRTYLYFDIPADIYSEFVTAPSQGQFFNWRIRDQYEFRELD</sequence>
<dbReference type="KEGG" id="tsv:DSM104635_03737"/>
<organism evidence="2 3">
    <name type="scientific">Terricaulis silvestris</name>
    <dbReference type="NCBI Taxonomy" id="2686094"/>
    <lineage>
        <taxon>Bacteria</taxon>
        <taxon>Pseudomonadati</taxon>
        <taxon>Pseudomonadota</taxon>
        <taxon>Alphaproteobacteria</taxon>
        <taxon>Caulobacterales</taxon>
        <taxon>Caulobacteraceae</taxon>
        <taxon>Terricaulis</taxon>
    </lineage>
</organism>
<dbReference type="AlphaFoldDB" id="A0A6I6MZ03"/>
<accession>A0A6I6MZ03</accession>
<keyword evidence="3" id="KW-1185">Reference proteome</keyword>
<dbReference type="Proteomes" id="UP000431269">
    <property type="component" value="Chromosome"/>
</dbReference>
<dbReference type="Pfam" id="PF13619">
    <property type="entry name" value="KTSC"/>
    <property type="match status" value="1"/>
</dbReference>
<dbReference type="EMBL" id="CP047045">
    <property type="protein sequence ID" value="QGZ96872.1"/>
    <property type="molecule type" value="Genomic_DNA"/>
</dbReference>
<name>A0A6I6MZ03_9CAUL</name>
<proteinExistence type="predicted"/>